<organism evidence="1 2">
    <name type="scientific">Plantactinospora siamensis</name>
    <dbReference type="NCBI Taxonomy" id="555372"/>
    <lineage>
        <taxon>Bacteria</taxon>
        <taxon>Bacillati</taxon>
        <taxon>Actinomycetota</taxon>
        <taxon>Actinomycetes</taxon>
        <taxon>Micromonosporales</taxon>
        <taxon>Micromonosporaceae</taxon>
        <taxon>Plantactinospora</taxon>
    </lineage>
</organism>
<dbReference type="InterPro" id="IPR012334">
    <property type="entry name" value="Pectin_lyas_fold"/>
</dbReference>
<evidence type="ECO:0000313" key="2">
    <source>
        <dbReference type="Proteomes" id="UP001589894"/>
    </source>
</evidence>
<dbReference type="RefSeq" id="WP_377339189.1">
    <property type="nucleotide sequence ID" value="NZ_JBHLUE010000011.1"/>
</dbReference>
<reference evidence="1 2" key="1">
    <citation type="submission" date="2024-09" db="EMBL/GenBank/DDBJ databases">
        <authorList>
            <person name="Sun Q."/>
            <person name="Mori K."/>
        </authorList>
    </citation>
    <scope>NUCLEOTIDE SEQUENCE [LARGE SCALE GENOMIC DNA]</scope>
    <source>
        <strain evidence="1 2">TBRC 2205</strain>
    </source>
</reference>
<dbReference type="SUPFAM" id="SSF51126">
    <property type="entry name" value="Pectin lyase-like"/>
    <property type="match status" value="2"/>
</dbReference>
<dbReference type="InterPro" id="IPR006626">
    <property type="entry name" value="PbH1"/>
</dbReference>
<gene>
    <name evidence="1" type="ORF">ACFFHU_14865</name>
</gene>
<dbReference type="EMBL" id="JBHLUE010000011">
    <property type="protein sequence ID" value="MFC0565412.1"/>
    <property type="molecule type" value="Genomic_DNA"/>
</dbReference>
<keyword evidence="2" id="KW-1185">Reference proteome</keyword>
<protein>
    <recommendedName>
        <fullName evidence="3">Right handed beta helix domain-containing protein</fullName>
    </recommendedName>
</protein>
<evidence type="ECO:0008006" key="3">
    <source>
        <dbReference type="Google" id="ProtNLM"/>
    </source>
</evidence>
<comment type="caution">
    <text evidence="1">The sequence shown here is derived from an EMBL/GenBank/DDBJ whole genome shotgun (WGS) entry which is preliminary data.</text>
</comment>
<dbReference type="SMART" id="SM00710">
    <property type="entry name" value="PbH1"/>
    <property type="match status" value="5"/>
</dbReference>
<dbReference type="Proteomes" id="UP001589894">
    <property type="component" value="Unassembled WGS sequence"/>
</dbReference>
<dbReference type="Gene3D" id="2.160.20.10">
    <property type="entry name" value="Single-stranded right-handed beta-helix, Pectin lyase-like"/>
    <property type="match status" value="1"/>
</dbReference>
<dbReference type="InterPro" id="IPR011050">
    <property type="entry name" value="Pectin_lyase_fold/virulence"/>
</dbReference>
<name>A0ABV6NXA2_9ACTN</name>
<evidence type="ECO:0000313" key="1">
    <source>
        <dbReference type="EMBL" id="MFC0565412.1"/>
    </source>
</evidence>
<sequence length="439" mass="45104">MIMAAALLTAGVGVAAATDRSGSVTVHTAGTVLDGRHMDGYIYIAADNVTIKNSVIRSDGDFAVRIGPGFTGAVIENTQIECAGFRTVGVGFGNYTADRVRLVNCPVGFRYGAAGPVTITNSSWNGRAVTVAGGAGAAIGSVAGATSRAGAGSSPGRAATVAGATTGLGAAPAGASGGSASPARAAATTTALPPRTFPTAATTGVPAGTILRKSGSLTLGTAGQVVTGLDISGCVTVTASNVTIRKSRIRCSSNYSIRTMSAVRNLVVEDVEINGMAKNDAAVCCGNYTLRRVDISNAIDGPRLGDNTVVEDSWIHHLSRVGASHNDTLQTTGSVNVAVRHNRLEAYNPITRDPMNACIMIGSTTAPLVADLLFQNNYCDGGNYSIGVRTDLTGRNIRFLANAFGHDCRYGIINRPSQAGIVWDRPSNLWADTRTVVVR</sequence>
<proteinExistence type="predicted"/>
<accession>A0ABV6NXA2</accession>